<gene>
    <name evidence="2" type="ORF">METZ01_LOCUS458054</name>
</gene>
<dbReference type="Gene3D" id="3.40.350.10">
    <property type="entry name" value="Creatinase/prolidase N-terminal domain"/>
    <property type="match status" value="1"/>
</dbReference>
<feature type="non-terminal residue" evidence="2">
    <location>
        <position position="238"/>
    </location>
</feature>
<accession>A0A383AC76</accession>
<dbReference type="Pfam" id="PF01321">
    <property type="entry name" value="Creatinase_N"/>
    <property type="match status" value="1"/>
</dbReference>
<feature type="domain" description="Creatinase N-terminal" evidence="1">
    <location>
        <begin position="52"/>
        <end position="135"/>
    </location>
</feature>
<dbReference type="SUPFAM" id="SSF53092">
    <property type="entry name" value="Creatinase/prolidase N-terminal domain"/>
    <property type="match status" value="1"/>
</dbReference>
<proteinExistence type="predicted"/>
<name>A0A383AC76_9ZZZZ</name>
<dbReference type="AlphaFoldDB" id="A0A383AC76"/>
<organism evidence="2">
    <name type="scientific">marine metagenome</name>
    <dbReference type="NCBI Taxonomy" id="408172"/>
    <lineage>
        <taxon>unclassified sequences</taxon>
        <taxon>metagenomes</taxon>
        <taxon>ecological metagenomes</taxon>
    </lineage>
</organism>
<dbReference type="EMBL" id="UINC01190847">
    <property type="protein sequence ID" value="SVE05200.1"/>
    <property type="molecule type" value="Genomic_DNA"/>
</dbReference>
<protein>
    <recommendedName>
        <fullName evidence="1">Creatinase N-terminal domain-containing protein</fullName>
    </recommendedName>
</protein>
<dbReference type="InterPro" id="IPR000587">
    <property type="entry name" value="Creatinase_N"/>
</dbReference>
<dbReference type="InterPro" id="IPR029149">
    <property type="entry name" value="Creatin/AminoP/Spt16_N"/>
</dbReference>
<evidence type="ECO:0000313" key="2">
    <source>
        <dbReference type="EMBL" id="SVE05200.1"/>
    </source>
</evidence>
<evidence type="ECO:0000259" key="1">
    <source>
        <dbReference type="Pfam" id="PF01321"/>
    </source>
</evidence>
<sequence>MKRRDLLKTSLAGGSLLPLNLSANTKDKLDPLTLEKHRFGAEILRGGPLINLERAYKVMNEEDLDGLIVTDPMNVFHFTGYYDHMYVRINTPQAFALLARDEKQNINIVLNQFIYYYSVADSKFEWPSEIYLFTGWDNKIDEKDSDINLINKEPKPNPPFVFKDLEEKKVRTVEIERINQLNATLKNKPASADAKWALIKAVKNMGLNKGRIGIDHPVIAQILDSKGIKATTIDGDHA</sequence>
<reference evidence="2" key="1">
    <citation type="submission" date="2018-05" db="EMBL/GenBank/DDBJ databases">
        <authorList>
            <person name="Lanie J.A."/>
            <person name="Ng W.-L."/>
            <person name="Kazmierczak K.M."/>
            <person name="Andrzejewski T.M."/>
            <person name="Davidsen T.M."/>
            <person name="Wayne K.J."/>
            <person name="Tettelin H."/>
            <person name="Glass J.I."/>
            <person name="Rusch D."/>
            <person name="Podicherti R."/>
            <person name="Tsui H.-C.T."/>
            <person name="Winkler M.E."/>
        </authorList>
    </citation>
    <scope>NUCLEOTIDE SEQUENCE</scope>
</reference>